<dbReference type="Proteomes" id="UP000198462">
    <property type="component" value="Unassembled WGS sequence"/>
</dbReference>
<organism evidence="1 2">
    <name type="scientific">Pacificimonas flava</name>
    <dbReference type="NCBI Taxonomy" id="1234595"/>
    <lineage>
        <taxon>Bacteria</taxon>
        <taxon>Pseudomonadati</taxon>
        <taxon>Pseudomonadota</taxon>
        <taxon>Alphaproteobacteria</taxon>
        <taxon>Sphingomonadales</taxon>
        <taxon>Sphingosinicellaceae</taxon>
        <taxon>Pacificimonas</taxon>
    </lineage>
</organism>
<gene>
    <name evidence="1" type="ORF">B5C34_11075</name>
</gene>
<dbReference type="OrthoDB" id="9787127at2"/>
<comment type="caution">
    <text evidence="1">The sequence shown here is derived from an EMBL/GenBank/DDBJ whole genome shotgun (WGS) entry which is preliminary data.</text>
</comment>
<evidence type="ECO:0000313" key="1">
    <source>
        <dbReference type="EMBL" id="OWV33949.1"/>
    </source>
</evidence>
<dbReference type="EMBL" id="NFZT01000001">
    <property type="protein sequence ID" value="OWV33949.1"/>
    <property type="molecule type" value="Genomic_DNA"/>
</dbReference>
<evidence type="ECO:0000313" key="2">
    <source>
        <dbReference type="Proteomes" id="UP000198462"/>
    </source>
</evidence>
<sequence length="133" mass="14749">MAKHGDGDGNAIVNFADAMALIGEQAGPSRARAFDRAMQQNYHEATTFGYRPTKFLQMLAEHGGVETARRLIRGSATSGFETLWEHGRLDRSVEALILQPPWRELFSDEEAKIARRRLKDFDYAPDSKPAGGG</sequence>
<dbReference type="RefSeq" id="WP_088712649.1">
    <property type="nucleotide sequence ID" value="NZ_NFZT01000001.1"/>
</dbReference>
<protein>
    <submittedName>
        <fullName evidence="1">Uncharacterized protein</fullName>
    </submittedName>
</protein>
<name>A0A219B833_9SPHN</name>
<accession>A0A219B833</accession>
<proteinExistence type="predicted"/>
<reference evidence="2" key="1">
    <citation type="submission" date="2017-05" db="EMBL/GenBank/DDBJ databases">
        <authorList>
            <person name="Lin X."/>
        </authorList>
    </citation>
    <scope>NUCLEOTIDE SEQUENCE [LARGE SCALE GENOMIC DNA]</scope>
    <source>
        <strain evidence="2">JLT2012</strain>
    </source>
</reference>
<dbReference type="AlphaFoldDB" id="A0A219B833"/>
<keyword evidence="2" id="KW-1185">Reference proteome</keyword>